<dbReference type="CDD" id="cd04666">
    <property type="entry name" value="NUDIX_DIPP2_like_Nudt4"/>
    <property type="match status" value="1"/>
</dbReference>
<name>A0A485KE93_9STRA</name>
<dbReference type="PANTHER" id="PTHR12629:SF0">
    <property type="entry name" value="DIPHOSPHOINOSITOL-POLYPHOSPHATE DIPHOSPHATASE"/>
    <property type="match status" value="1"/>
</dbReference>
<dbReference type="AlphaFoldDB" id="A0A485KE93"/>
<gene>
    <name evidence="7" type="primary">Aste57867_2913</name>
    <name evidence="6" type="ORF">As57867_002905</name>
    <name evidence="7" type="ORF">ASTE57867_2913</name>
</gene>
<evidence type="ECO:0000259" key="5">
    <source>
        <dbReference type="PROSITE" id="PS51462"/>
    </source>
</evidence>
<sequence length="159" mass="17978">MEIAKSAPLQHSRVGRETQRYDGNVRLIVCIVPFSDETNQVLLISSSKHKDGWILPKGGWEADETAEESAKRELEEEAGVDGHIVRSLGEYDYRSGNKSDAGKPSRLIGFAMCVTKEFQEWSESDRDRRWVTIETARVLLEPRAELRAMLDRAFPQVSG</sequence>
<dbReference type="InterPro" id="IPR015797">
    <property type="entry name" value="NUDIX_hydrolase-like_dom_sf"/>
</dbReference>
<accession>A0A485KE93</accession>
<keyword evidence="2" id="KW-0479">Metal-binding</keyword>
<evidence type="ECO:0000256" key="1">
    <source>
        <dbReference type="ARBA" id="ARBA00001946"/>
    </source>
</evidence>
<reference evidence="6" key="2">
    <citation type="submission" date="2019-06" db="EMBL/GenBank/DDBJ databases">
        <title>Genomics analysis of Aphanomyces spp. identifies a new class of oomycete effector associated with host adaptation.</title>
        <authorList>
            <person name="Gaulin E."/>
        </authorList>
    </citation>
    <scope>NUCLEOTIDE SEQUENCE</scope>
    <source>
        <strain evidence="6">CBS 578.67</strain>
    </source>
</reference>
<proteinExistence type="predicted"/>
<organism evidence="7 8">
    <name type="scientific">Aphanomyces stellatus</name>
    <dbReference type="NCBI Taxonomy" id="120398"/>
    <lineage>
        <taxon>Eukaryota</taxon>
        <taxon>Sar</taxon>
        <taxon>Stramenopiles</taxon>
        <taxon>Oomycota</taxon>
        <taxon>Saprolegniomycetes</taxon>
        <taxon>Saprolegniales</taxon>
        <taxon>Verrucalvaceae</taxon>
        <taxon>Aphanomyces</taxon>
    </lineage>
</organism>
<dbReference type="GO" id="GO:0005634">
    <property type="term" value="C:nucleus"/>
    <property type="evidence" value="ECO:0007669"/>
    <property type="project" value="TreeGrafter"/>
</dbReference>
<evidence type="ECO:0000256" key="4">
    <source>
        <dbReference type="ARBA" id="ARBA00022842"/>
    </source>
</evidence>
<evidence type="ECO:0000256" key="3">
    <source>
        <dbReference type="ARBA" id="ARBA00022801"/>
    </source>
</evidence>
<dbReference type="InterPro" id="IPR047198">
    <property type="entry name" value="DDP-like_NUDIX"/>
</dbReference>
<dbReference type="PROSITE" id="PS51462">
    <property type="entry name" value="NUDIX"/>
    <property type="match status" value="1"/>
</dbReference>
<dbReference type="EMBL" id="VJMH01000432">
    <property type="protein sequence ID" value="KAF0716296.1"/>
    <property type="molecule type" value="Genomic_DNA"/>
</dbReference>
<evidence type="ECO:0000313" key="7">
    <source>
        <dbReference type="EMBL" id="VFT80096.1"/>
    </source>
</evidence>
<keyword evidence="3" id="KW-0378">Hydrolase</keyword>
<evidence type="ECO:0000313" key="6">
    <source>
        <dbReference type="EMBL" id="KAF0716296.1"/>
    </source>
</evidence>
<protein>
    <submittedName>
        <fullName evidence="7">Aste57867_2913 protein</fullName>
    </submittedName>
</protein>
<dbReference type="GO" id="GO:0005737">
    <property type="term" value="C:cytoplasm"/>
    <property type="evidence" value="ECO:0007669"/>
    <property type="project" value="TreeGrafter"/>
</dbReference>
<comment type="cofactor">
    <cofactor evidence="1">
        <name>Mg(2+)</name>
        <dbReference type="ChEBI" id="CHEBI:18420"/>
    </cofactor>
</comment>
<keyword evidence="8" id="KW-1185">Reference proteome</keyword>
<dbReference type="SUPFAM" id="SSF55811">
    <property type="entry name" value="Nudix"/>
    <property type="match status" value="1"/>
</dbReference>
<feature type="domain" description="Nudix hydrolase" evidence="5">
    <location>
        <begin position="24"/>
        <end position="155"/>
    </location>
</feature>
<dbReference type="InterPro" id="IPR000086">
    <property type="entry name" value="NUDIX_hydrolase_dom"/>
</dbReference>
<dbReference type="Pfam" id="PF00293">
    <property type="entry name" value="NUDIX"/>
    <property type="match status" value="1"/>
</dbReference>
<evidence type="ECO:0000313" key="8">
    <source>
        <dbReference type="Proteomes" id="UP000332933"/>
    </source>
</evidence>
<dbReference type="OrthoDB" id="2011998at2759"/>
<evidence type="ECO:0000256" key="2">
    <source>
        <dbReference type="ARBA" id="ARBA00022723"/>
    </source>
</evidence>
<reference evidence="7 8" key="1">
    <citation type="submission" date="2019-03" db="EMBL/GenBank/DDBJ databases">
        <authorList>
            <person name="Gaulin E."/>
            <person name="Dumas B."/>
        </authorList>
    </citation>
    <scope>NUCLEOTIDE SEQUENCE [LARGE SCALE GENOMIC DNA]</scope>
    <source>
        <strain evidence="7">CBS 568.67</strain>
    </source>
</reference>
<dbReference type="GO" id="GO:0016462">
    <property type="term" value="F:pyrophosphatase activity"/>
    <property type="evidence" value="ECO:0007669"/>
    <property type="project" value="InterPro"/>
</dbReference>
<keyword evidence="4" id="KW-0460">Magnesium</keyword>
<dbReference type="GO" id="GO:0046872">
    <property type="term" value="F:metal ion binding"/>
    <property type="evidence" value="ECO:0007669"/>
    <property type="project" value="UniProtKB-KW"/>
</dbReference>
<dbReference type="Gene3D" id="3.90.79.10">
    <property type="entry name" value="Nucleoside Triphosphate Pyrophosphohydrolase"/>
    <property type="match status" value="1"/>
</dbReference>
<dbReference type="PANTHER" id="PTHR12629">
    <property type="entry name" value="DIPHOSPHOINOSITOL POLYPHOSPHATE PHOSPHOHYDROLASE"/>
    <property type="match status" value="1"/>
</dbReference>
<dbReference type="EMBL" id="CAADRA010000432">
    <property type="protein sequence ID" value="VFT80096.1"/>
    <property type="molecule type" value="Genomic_DNA"/>
</dbReference>
<dbReference type="Proteomes" id="UP000332933">
    <property type="component" value="Unassembled WGS sequence"/>
</dbReference>